<dbReference type="PANTHER" id="PTHR31446:SF29">
    <property type="entry name" value="ACID PHOSPHATASE_VANADIUM-DEPENDENT HALOPEROXIDASE-RELATED PROTEIN"/>
    <property type="match status" value="1"/>
</dbReference>
<organism evidence="1 2">
    <name type="scientific">Clostridium aceticum</name>
    <dbReference type="NCBI Taxonomy" id="84022"/>
    <lineage>
        <taxon>Bacteria</taxon>
        <taxon>Bacillati</taxon>
        <taxon>Bacillota</taxon>
        <taxon>Clostridia</taxon>
        <taxon>Eubacteriales</taxon>
        <taxon>Clostridiaceae</taxon>
        <taxon>Clostridium</taxon>
    </lineage>
</organism>
<accession>A0A0D8IDH1</accession>
<evidence type="ECO:0000313" key="1">
    <source>
        <dbReference type="EMBL" id="AKL95304.1"/>
    </source>
</evidence>
<dbReference type="OrthoDB" id="9792681at2"/>
<sequence>MDFLDSIFNNKILWTSVLAWFIAQSLKVIHTFIVDKRFNASRFVGSGGMPSSHSAFVMSLTTATGKTHGWDSTIFAISLAFSLIVMYDAAGVRNAVGKQAIIINKLIEGIHHKTEKKVREQRLKELIGHTPIEVVVGAILGILIGKLMI</sequence>
<dbReference type="AlphaFoldDB" id="A0A0D8IDH1"/>
<dbReference type="PATRIC" id="fig|84022.5.peg.3313"/>
<dbReference type="InterPro" id="IPR003832">
    <property type="entry name" value="DUF212"/>
</dbReference>
<dbReference type="Pfam" id="PF02681">
    <property type="entry name" value="DUF212"/>
    <property type="match status" value="1"/>
</dbReference>
<dbReference type="EMBL" id="CP009687">
    <property type="protein sequence ID" value="AKL95304.1"/>
    <property type="molecule type" value="Genomic_DNA"/>
</dbReference>
<gene>
    <name evidence="1" type="ORF">CACET_c18560</name>
</gene>
<dbReference type="KEGG" id="cace:CACET_c18560"/>
<evidence type="ECO:0000313" key="2">
    <source>
        <dbReference type="Proteomes" id="UP000035704"/>
    </source>
</evidence>
<proteinExistence type="predicted"/>
<name>A0A0D8IDH1_9CLOT</name>
<dbReference type="PANTHER" id="PTHR31446">
    <property type="entry name" value="ACID PHOSPHATASE/VANADIUM-DEPENDENT HALOPEROXIDASE-RELATED PROTEIN"/>
    <property type="match status" value="1"/>
</dbReference>
<protein>
    <submittedName>
        <fullName evidence="1">Uncharacterized protein</fullName>
    </submittedName>
</protein>
<dbReference type="RefSeq" id="WP_044824000.1">
    <property type="nucleotide sequence ID" value="NZ_CP009687.1"/>
</dbReference>
<dbReference type="Proteomes" id="UP000035704">
    <property type="component" value="Chromosome"/>
</dbReference>
<reference evidence="1 2" key="1">
    <citation type="submission" date="2014-10" db="EMBL/GenBank/DDBJ databases">
        <title>Genome sequence of Clostridium aceticum DSM 1496.</title>
        <authorList>
            <person name="Poehlein A."/>
            <person name="Schiel-Bengelsdorf B."/>
            <person name="Gottschalk G."/>
            <person name="Duerre P."/>
            <person name="Daniel R."/>
        </authorList>
    </citation>
    <scope>NUCLEOTIDE SEQUENCE [LARGE SCALE GENOMIC DNA]</scope>
    <source>
        <strain evidence="1 2">DSM 1496</strain>
    </source>
</reference>
<dbReference type="STRING" id="84022.CACET_c18560"/>
<keyword evidence="2" id="KW-1185">Reference proteome</keyword>